<dbReference type="AlphaFoldDB" id="A0A438GRU2"/>
<dbReference type="InterPro" id="IPR005162">
    <property type="entry name" value="Retrotrans_gag_dom"/>
</dbReference>
<gene>
    <name evidence="3" type="ORF">CK203_049921</name>
</gene>
<dbReference type="Proteomes" id="UP000288805">
    <property type="component" value="Unassembled WGS sequence"/>
</dbReference>
<dbReference type="EMBL" id="QGNW01000360">
    <property type="protein sequence ID" value="RVW74934.1"/>
    <property type="molecule type" value="Genomic_DNA"/>
</dbReference>
<dbReference type="PANTHER" id="PTHR33223:SF10">
    <property type="entry name" value="AMINOTRANSFERASE-LIKE PLANT MOBILE DOMAIN-CONTAINING PROTEIN"/>
    <property type="match status" value="1"/>
</dbReference>
<feature type="domain" description="Retrotransposon gag" evidence="2">
    <location>
        <begin position="341"/>
        <end position="419"/>
    </location>
</feature>
<evidence type="ECO:0000259" key="2">
    <source>
        <dbReference type="Pfam" id="PF03732"/>
    </source>
</evidence>
<dbReference type="PANTHER" id="PTHR33223">
    <property type="entry name" value="CCHC-TYPE DOMAIN-CONTAINING PROTEIN"/>
    <property type="match status" value="1"/>
</dbReference>
<accession>A0A438GRU2</accession>
<organism evidence="3 4">
    <name type="scientific">Vitis vinifera</name>
    <name type="common">Grape</name>
    <dbReference type="NCBI Taxonomy" id="29760"/>
    <lineage>
        <taxon>Eukaryota</taxon>
        <taxon>Viridiplantae</taxon>
        <taxon>Streptophyta</taxon>
        <taxon>Embryophyta</taxon>
        <taxon>Tracheophyta</taxon>
        <taxon>Spermatophyta</taxon>
        <taxon>Magnoliopsida</taxon>
        <taxon>eudicotyledons</taxon>
        <taxon>Gunneridae</taxon>
        <taxon>Pentapetalae</taxon>
        <taxon>rosids</taxon>
        <taxon>Vitales</taxon>
        <taxon>Vitaceae</taxon>
        <taxon>Viteae</taxon>
        <taxon>Vitis</taxon>
    </lineage>
</organism>
<comment type="caution">
    <text evidence="3">The sequence shown here is derived from an EMBL/GenBank/DDBJ whole genome shotgun (WGS) entry which is preliminary data.</text>
</comment>
<dbReference type="Pfam" id="PF03732">
    <property type="entry name" value="Retrotrans_gag"/>
    <property type="match status" value="1"/>
</dbReference>
<evidence type="ECO:0000256" key="1">
    <source>
        <dbReference type="SAM" id="MobiDB-lite"/>
    </source>
</evidence>
<evidence type="ECO:0000313" key="3">
    <source>
        <dbReference type="EMBL" id="RVW74934.1"/>
    </source>
</evidence>
<protein>
    <recommendedName>
        <fullName evidence="2">Retrotransposon gag domain-containing protein</fullName>
    </recommendedName>
</protein>
<evidence type="ECO:0000313" key="4">
    <source>
        <dbReference type="Proteomes" id="UP000288805"/>
    </source>
</evidence>
<proteinExistence type="predicted"/>
<sequence>MHHRGILPKNCRVAPFPLRHVAPPTFHPDISHPEFFSADIPPECLTATILSGQRSTLFGCFTAAIISGQRSTFSGWERRTIQLPRADMSGSSGDTYPDSLARQILVIRGRRIHCNALIEIPLLVTTTVAVELCHQHWRHLWERLFFSVNPIPSNCKDDFTLKESFFRQRRRREENNVLRIPGSSQHQHYQRRQNPYHYQEAPFPLEASPTLEAHQAWPDETPVHAHRVRRKDSSGSTRVSPKRQREKDPKYLTRCAHVWDLKHPAETGLTQPYHWRHTPSLQARLLYRDMSPAHSWRGLVKIPRIQPLRALSAGAWTTYSPRLSALLMTLDIGNDMLLCKVFLASLQGQALSWFHRLPANSIDNFRDLSEVFVGQYLCSVRHKHNISTLQNIKMQENETLREFVKRFGQAVLQVESYSMDAVL</sequence>
<reference evidence="3 4" key="1">
    <citation type="journal article" date="2018" name="PLoS Genet.">
        <title>Population sequencing reveals clonal diversity and ancestral inbreeding in the grapevine cultivar Chardonnay.</title>
        <authorList>
            <person name="Roach M.J."/>
            <person name="Johnson D.L."/>
            <person name="Bohlmann J."/>
            <person name="van Vuuren H.J."/>
            <person name="Jones S.J."/>
            <person name="Pretorius I.S."/>
            <person name="Schmidt S.A."/>
            <person name="Borneman A.R."/>
        </authorList>
    </citation>
    <scope>NUCLEOTIDE SEQUENCE [LARGE SCALE GENOMIC DNA]</scope>
    <source>
        <strain evidence="4">cv. Chardonnay</strain>
        <tissue evidence="3">Leaf</tissue>
    </source>
</reference>
<feature type="region of interest" description="Disordered" evidence="1">
    <location>
        <begin position="221"/>
        <end position="247"/>
    </location>
</feature>
<name>A0A438GRU2_VITVI</name>